<proteinExistence type="inferred from homology"/>
<dbReference type="PIRSF" id="PIRSF000862">
    <property type="entry name" value="Steryl_ester_lip"/>
    <property type="match status" value="1"/>
</dbReference>
<dbReference type="InterPro" id="IPR025483">
    <property type="entry name" value="Lipase_euk"/>
</dbReference>
<name>A0A8C6YFT2_NAJNA</name>
<dbReference type="InterPro" id="IPR029058">
    <property type="entry name" value="AB_hydrolase_fold"/>
</dbReference>
<feature type="active site" description="Nucleophile" evidence="2">
    <location>
        <position position="200"/>
    </location>
</feature>
<feature type="active site" description="Charge relay system" evidence="2">
    <location>
        <position position="419"/>
    </location>
</feature>
<dbReference type="SUPFAM" id="SSF53474">
    <property type="entry name" value="alpha/beta-Hydrolases"/>
    <property type="match status" value="1"/>
</dbReference>
<reference evidence="4" key="2">
    <citation type="submission" date="2025-09" db="UniProtKB">
        <authorList>
            <consortium name="Ensembl"/>
        </authorList>
    </citation>
    <scope>IDENTIFICATION</scope>
</reference>
<feature type="domain" description="Partial AB-hydrolase lipase" evidence="3">
    <location>
        <begin position="65"/>
        <end position="124"/>
    </location>
</feature>
<dbReference type="FunFam" id="3.40.50.1820:FF:000012">
    <property type="entry name" value="Lipase"/>
    <property type="match status" value="1"/>
</dbReference>
<dbReference type="GeneTree" id="ENSGT00940000154696"/>
<accession>A0A8C6YFT2</accession>
<sequence length="444" mass="50736">MICREIGNNGRKLQQHSLVGPSKQLIFSGELKMWLVLILLCWPVLVEGKNVSSSVNPEARLNSKELILYWKYPLEEHYVVTEDGYILNLFRIPHGRENNTTTSPKRVVFLQHGLLVDVAQWYQNFPDNSLAFMLADAGYDVWLGNSRGNTWSKNHTYLSPFYGTFWKFSYDQMAKYDLPASIDFVLQKTGQQQLYYIGHSQGTTIAFIAFSSNKQLASKIKLYIALAPVATVKNAKTPLAKLAKLSDFEIKILFGRKEFLPKTYFGSLIAIEICSQEALAPLCSNLLFVLNGFDKENLNMIHRGCLMLQKWIGCPVKVALSRVDVYTSYVPASTSVQNMIHWKQAIKSGKFQAYDHGRLRNNFHYRQNSPPEYNVSAMTVPTAIWNGGNDWISDPDDVNQLIPQIQNLISHKFIPQWNHLDFMYGIDAPDKLYYEIMDLLQGNP</sequence>
<dbReference type="GO" id="GO:0006629">
    <property type="term" value="P:lipid metabolic process"/>
    <property type="evidence" value="ECO:0007669"/>
    <property type="project" value="InterPro"/>
</dbReference>
<dbReference type="InterPro" id="IPR006693">
    <property type="entry name" value="AB_hydrolase_lipase"/>
</dbReference>
<evidence type="ECO:0000256" key="2">
    <source>
        <dbReference type="PIRSR" id="PIRSR000862-1"/>
    </source>
</evidence>
<dbReference type="Ensembl" id="ENSNNAT00000028187.1">
    <property type="protein sequence ID" value="ENSNNAP00000026898.1"/>
    <property type="gene ID" value="ENSNNAG00000017442.1"/>
</dbReference>
<dbReference type="GO" id="GO:0016788">
    <property type="term" value="F:hydrolase activity, acting on ester bonds"/>
    <property type="evidence" value="ECO:0007669"/>
    <property type="project" value="InterPro"/>
</dbReference>
<feature type="active site" description="Charge relay system" evidence="2">
    <location>
        <position position="390"/>
    </location>
</feature>
<dbReference type="OrthoDB" id="9974421at2759"/>
<comment type="similarity">
    <text evidence="1">Belongs to the AB hydrolase superfamily. Lipase family.</text>
</comment>
<protein>
    <recommendedName>
        <fullName evidence="3">Partial AB-hydrolase lipase domain-containing protein</fullName>
    </recommendedName>
</protein>
<organism evidence="4 5">
    <name type="scientific">Naja naja</name>
    <name type="common">Indian cobra</name>
    <dbReference type="NCBI Taxonomy" id="35670"/>
    <lineage>
        <taxon>Eukaryota</taxon>
        <taxon>Metazoa</taxon>
        <taxon>Chordata</taxon>
        <taxon>Craniata</taxon>
        <taxon>Vertebrata</taxon>
        <taxon>Euteleostomi</taxon>
        <taxon>Lepidosauria</taxon>
        <taxon>Squamata</taxon>
        <taxon>Bifurcata</taxon>
        <taxon>Unidentata</taxon>
        <taxon>Episquamata</taxon>
        <taxon>Toxicofera</taxon>
        <taxon>Serpentes</taxon>
        <taxon>Colubroidea</taxon>
        <taxon>Elapidae</taxon>
        <taxon>Elapinae</taxon>
        <taxon>Naja</taxon>
    </lineage>
</organism>
<dbReference type="Gene3D" id="3.40.50.1820">
    <property type="entry name" value="alpha/beta hydrolase"/>
    <property type="match status" value="1"/>
</dbReference>
<dbReference type="Proteomes" id="UP000694559">
    <property type="component" value="Unplaced"/>
</dbReference>
<evidence type="ECO:0000259" key="3">
    <source>
        <dbReference type="Pfam" id="PF04083"/>
    </source>
</evidence>
<evidence type="ECO:0000256" key="1">
    <source>
        <dbReference type="ARBA" id="ARBA00010701"/>
    </source>
</evidence>
<dbReference type="PANTHER" id="PTHR11005">
    <property type="entry name" value="LYSOSOMAL ACID LIPASE-RELATED"/>
    <property type="match status" value="1"/>
</dbReference>
<keyword evidence="5" id="KW-1185">Reference proteome</keyword>
<evidence type="ECO:0000313" key="4">
    <source>
        <dbReference type="Ensembl" id="ENSNNAP00000026898.1"/>
    </source>
</evidence>
<reference evidence="4" key="1">
    <citation type="submission" date="2025-08" db="UniProtKB">
        <authorList>
            <consortium name="Ensembl"/>
        </authorList>
    </citation>
    <scope>IDENTIFICATION</scope>
</reference>
<evidence type="ECO:0000313" key="5">
    <source>
        <dbReference type="Proteomes" id="UP000694559"/>
    </source>
</evidence>
<dbReference type="Pfam" id="PF04083">
    <property type="entry name" value="Abhydro_lipase"/>
    <property type="match status" value="1"/>
</dbReference>
<dbReference type="AlphaFoldDB" id="A0A8C6YFT2"/>
<dbReference type="OMA" id="HLHFIWG"/>